<accession>A0A9J6DA94</accession>
<sequence length="416" mass="45802">MPGPKWSAGWYCPRCMDSWFGPRWEPAATPRPEADRSLLPHLGSSIKEDDMLFWNWAREESNEPILQAIGTNTEAFASKKKPGMDKSTLFNAGQGDCMPEHPIDDISNAWPGEGPHVEHPMSLEFGEIDDRPFLGSGNDYLTMGDFMIPADDGDEYWGRGFDPTQQFDFLDSDEDMITAEEPTAKCSAPLPPIGTRRKRTQMETTVTMSEPEENFGNTPGDTWHPTWIENLPRACPDAEVSPIFLDISRKVANSFNGTGARPKERPMNFSSGSHGTSSDSSFNLTGLVNSNTFENSSLTAMFPSIRIRSQQPPSSRLPSLLREVIAEDVAQAVPVAAHQQPVAMLVFQAPAMQPVATPLTYAQATKKHLLDSLAGFRADRLCARALRALATFGVTIALADWARFMSPPAADGLLRQ</sequence>
<protein>
    <submittedName>
        <fullName evidence="2">Uncharacterized protein</fullName>
    </submittedName>
</protein>
<reference evidence="2" key="1">
    <citation type="journal article" date="2020" name="Cell">
        <title>Large-Scale Comparative Analyses of Tick Genomes Elucidate Their Genetic Diversity and Vector Capacities.</title>
        <authorList>
            <consortium name="Tick Genome and Microbiome Consortium (TIGMIC)"/>
            <person name="Jia N."/>
            <person name="Wang J."/>
            <person name="Shi W."/>
            <person name="Du L."/>
            <person name="Sun Y."/>
            <person name="Zhan W."/>
            <person name="Jiang J.F."/>
            <person name="Wang Q."/>
            <person name="Zhang B."/>
            <person name="Ji P."/>
            <person name="Bell-Sakyi L."/>
            <person name="Cui X.M."/>
            <person name="Yuan T.T."/>
            <person name="Jiang B.G."/>
            <person name="Yang W.F."/>
            <person name="Lam T.T."/>
            <person name="Chang Q.C."/>
            <person name="Ding S.J."/>
            <person name="Wang X.J."/>
            <person name="Zhu J.G."/>
            <person name="Ruan X.D."/>
            <person name="Zhao L."/>
            <person name="Wei J.T."/>
            <person name="Ye R.Z."/>
            <person name="Que T.C."/>
            <person name="Du C.H."/>
            <person name="Zhou Y.H."/>
            <person name="Cheng J.X."/>
            <person name="Dai P.F."/>
            <person name="Guo W.B."/>
            <person name="Han X.H."/>
            <person name="Huang E.J."/>
            <person name="Li L.F."/>
            <person name="Wei W."/>
            <person name="Gao Y.C."/>
            <person name="Liu J.Z."/>
            <person name="Shao H.Z."/>
            <person name="Wang X."/>
            <person name="Wang C.C."/>
            <person name="Yang T.C."/>
            <person name="Huo Q.B."/>
            <person name="Li W."/>
            <person name="Chen H.Y."/>
            <person name="Chen S.E."/>
            <person name="Zhou L.G."/>
            <person name="Ni X.B."/>
            <person name="Tian J.H."/>
            <person name="Sheng Y."/>
            <person name="Liu T."/>
            <person name="Pan Y.S."/>
            <person name="Xia L.Y."/>
            <person name="Li J."/>
            <person name="Zhao F."/>
            <person name="Cao W.C."/>
        </authorList>
    </citation>
    <scope>NUCLEOTIDE SEQUENCE</scope>
    <source>
        <strain evidence="2">Rmic-2018</strain>
    </source>
</reference>
<evidence type="ECO:0000313" key="3">
    <source>
        <dbReference type="Proteomes" id="UP000821866"/>
    </source>
</evidence>
<dbReference type="VEuPathDB" id="VectorBase:LOC119177399"/>
<keyword evidence="3" id="KW-1185">Reference proteome</keyword>
<dbReference type="Proteomes" id="UP000821866">
    <property type="component" value="Chromosome 8"/>
</dbReference>
<dbReference type="EMBL" id="JABSTU010000010">
    <property type="protein sequence ID" value="KAH8018955.1"/>
    <property type="molecule type" value="Genomic_DNA"/>
</dbReference>
<feature type="compositionally biased region" description="Low complexity" evidence="1">
    <location>
        <begin position="270"/>
        <end position="281"/>
    </location>
</feature>
<comment type="caution">
    <text evidence="2">The sequence shown here is derived from an EMBL/GenBank/DDBJ whole genome shotgun (WGS) entry which is preliminary data.</text>
</comment>
<gene>
    <name evidence="2" type="ORF">HPB51_014021</name>
</gene>
<name>A0A9J6DA94_RHIMP</name>
<proteinExistence type="predicted"/>
<evidence type="ECO:0000313" key="2">
    <source>
        <dbReference type="EMBL" id="KAH8018955.1"/>
    </source>
</evidence>
<dbReference type="AlphaFoldDB" id="A0A9J6DA94"/>
<organism evidence="2 3">
    <name type="scientific">Rhipicephalus microplus</name>
    <name type="common">Cattle tick</name>
    <name type="synonym">Boophilus microplus</name>
    <dbReference type="NCBI Taxonomy" id="6941"/>
    <lineage>
        <taxon>Eukaryota</taxon>
        <taxon>Metazoa</taxon>
        <taxon>Ecdysozoa</taxon>
        <taxon>Arthropoda</taxon>
        <taxon>Chelicerata</taxon>
        <taxon>Arachnida</taxon>
        <taxon>Acari</taxon>
        <taxon>Parasitiformes</taxon>
        <taxon>Ixodida</taxon>
        <taxon>Ixodoidea</taxon>
        <taxon>Ixodidae</taxon>
        <taxon>Rhipicephalinae</taxon>
        <taxon>Rhipicephalus</taxon>
        <taxon>Boophilus</taxon>
    </lineage>
</organism>
<feature type="region of interest" description="Disordered" evidence="1">
    <location>
        <begin position="255"/>
        <end position="281"/>
    </location>
</feature>
<reference evidence="2" key="2">
    <citation type="submission" date="2021-09" db="EMBL/GenBank/DDBJ databases">
        <authorList>
            <person name="Jia N."/>
            <person name="Wang J."/>
            <person name="Shi W."/>
            <person name="Du L."/>
            <person name="Sun Y."/>
            <person name="Zhan W."/>
            <person name="Jiang J."/>
            <person name="Wang Q."/>
            <person name="Zhang B."/>
            <person name="Ji P."/>
            <person name="Sakyi L.B."/>
            <person name="Cui X."/>
            <person name="Yuan T."/>
            <person name="Jiang B."/>
            <person name="Yang W."/>
            <person name="Lam T.T.-Y."/>
            <person name="Chang Q."/>
            <person name="Ding S."/>
            <person name="Wang X."/>
            <person name="Zhu J."/>
            <person name="Ruan X."/>
            <person name="Zhao L."/>
            <person name="Wei J."/>
            <person name="Que T."/>
            <person name="Du C."/>
            <person name="Cheng J."/>
            <person name="Dai P."/>
            <person name="Han X."/>
            <person name="Huang E."/>
            <person name="Gao Y."/>
            <person name="Liu J."/>
            <person name="Shao H."/>
            <person name="Ye R."/>
            <person name="Li L."/>
            <person name="Wei W."/>
            <person name="Wang X."/>
            <person name="Wang C."/>
            <person name="Huo Q."/>
            <person name="Li W."/>
            <person name="Guo W."/>
            <person name="Chen H."/>
            <person name="Chen S."/>
            <person name="Zhou L."/>
            <person name="Zhou L."/>
            <person name="Ni X."/>
            <person name="Tian J."/>
            <person name="Zhou Y."/>
            <person name="Sheng Y."/>
            <person name="Liu T."/>
            <person name="Pan Y."/>
            <person name="Xia L."/>
            <person name="Li J."/>
            <person name="Zhao F."/>
            <person name="Cao W."/>
        </authorList>
    </citation>
    <scope>NUCLEOTIDE SEQUENCE</scope>
    <source>
        <strain evidence="2">Rmic-2018</strain>
        <tissue evidence="2">Larvae</tissue>
    </source>
</reference>
<evidence type="ECO:0000256" key="1">
    <source>
        <dbReference type="SAM" id="MobiDB-lite"/>
    </source>
</evidence>